<dbReference type="GO" id="GO:0016020">
    <property type="term" value="C:membrane"/>
    <property type="evidence" value="ECO:0007669"/>
    <property type="project" value="UniProtKB-SubCell"/>
</dbReference>
<evidence type="ECO:0000256" key="3">
    <source>
        <dbReference type="ARBA" id="ARBA00022692"/>
    </source>
</evidence>
<evidence type="ECO:0000256" key="4">
    <source>
        <dbReference type="ARBA" id="ARBA00022989"/>
    </source>
</evidence>
<feature type="transmembrane region" description="Helical" evidence="7">
    <location>
        <begin position="200"/>
        <end position="222"/>
    </location>
</feature>
<keyword evidence="4 7" id="KW-1133">Transmembrane helix</keyword>
<dbReference type="EMBL" id="SGPM01000595">
    <property type="protein sequence ID" value="THH18400.1"/>
    <property type="molecule type" value="Genomic_DNA"/>
</dbReference>
<evidence type="ECO:0000259" key="8">
    <source>
        <dbReference type="PROSITE" id="PS50850"/>
    </source>
</evidence>
<feature type="compositionally biased region" description="Polar residues" evidence="6">
    <location>
        <begin position="235"/>
        <end position="245"/>
    </location>
</feature>
<protein>
    <recommendedName>
        <fullName evidence="8">Major facilitator superfamily (MFS) profile domain-containing protein</fullName>
    </recommendedName>
</protein>
<feature type="transmembrane region" description="Helical" evidence="7">
    <location>
        <begin position="275"/>
        <end position="298"/>
    </location>
</feature>
<keyword evidence="3 7" id="KW-0812">Transmembrane</keyword>
<sequence length="493" mass="53013">MAASELEPLLPQPHPQREVTPLPKVKLAVVFAIKLLIPVASSQPSPYINRMLGDMLGSSEKVGYYSGLVASSFHLAQMLGMYPWARISDKIGRRPVIFLGSVGIAVFTALFGFVDSIWGIVVVRFILGWFCGTTGAIHAIVGELTDETNQSTAFPLYDIVAAVGLMVGPLIGGTFVDFASKSADSIPHDGVRSIFERNPYLLPNIVTTVLALLICGLAFGVLDETLPAHRLKPPTQITPASTSSDLLPAADDEEPKDDETLSAWHLLTIPVVRSICVSTFILGFLAAGFNVGVVLVAYTDVRNGGLSLSPQQIGFALSIMGGLSIFLKLSLTWILRPDPNSGQSVSDKLTSLFTKTMGTWPVTFVGFIVLAWVSRGNGEVLNGLMWFTLSVVMFLSRIGCIPFTLIMLLVKENTPTPASLGTLNGLTELVQAISIVISPPLVGSLFALSISHHVLGGYLWVAFYVFSSVVGAIIAIRLERQQHVRVEPRAVEA</sequence>
<feature type="domain" description="Major facilitator superfamily (MFS) profile" evidence="8">
    <location>
        <begin position="27"/>
        <end position="483"/>
    </location>
</feature>
<reference evidence="9 10" key="1">
    <citation type="submission" date="2019-02" db="EMBL/GenBank/DDBJ databases">
        <title>Genome sequencing of the rare red list fungi Antrodiella citrinella (Flaviporus citrinellus).</title>
        <authorList>
            <person name="Buettner E."/>
            <person name="Kellner H."/>
        </authorList>
    </citation>
    <scope>NUCLEOTIDE SEQUENCE [LARGE SCALE GENOMIC DNA]</scope>
    <source>
        <strain evidence="9 10">DSM 108506</strain>
    </source>
</reference>
<dbReference type="InterPro" id="IPR036259">
    <property type="entry name" value="MFS_trans_sf"/>
</dbReference>
<feature type="transmembrane region" description="Helical" evidence="7">
    <location>
        <begin position="385"/>
        <end position="409"/>
    </location>
</feature>
<feature type="transmembrane region" description="Helical" evidence="7">
    <location>
        <begin position="62"/>
        <end position="84"/>
    </location>
</feature>
<feature type="region of interest" description="Disordered" evidence="6">
    <location>
        <begin position="233"/>
        <end position="255"/>
    </location>
</feature>
<evidence type="ECO:0000256" key="6">
    <source>
        <dbReference type="SAM" id="MobiDB-lite"/>
    </source>
</evidence>
<keyword evidence="2" id="KW-0813">Transport</keyword>
<comment type="caution">
    <text evidence="9">The sequence shown here is derived from an EMBL/GenBank/DDBJ whole genome shotgun (WGS) entry which is preliminary data.</text>
</comment>
<name>A0A4S4M6E5_9APHY</name>
<comment type="subcellular location">
    <subcellularLocation>
        <location evidence="1">Membrane</location>
        <topology evidence="1">Multi-pass membrane protein</topology>
    </subcellularLocation>
</comment>
<dbReference type="OrthoDB" id="419616at2759"/>
<dbReference type="Gene3D" id="1.20.1250.20">
    <property type="entry name" value="MFS general substrate transporter like domains"/>
    <property type="match status" value="1"/>
</dbReference>
<evidence type="ECO:0000313" key="9">
    <source>
        <dbReference type="EMBL" id="THH18400.1"/>
    </source>
</evidence>
<keyword evidence="10" id="KW-1185">Reference proteome</keyword>
<evidence type="ECO:0000256" key="7">
    <source>
        <dbReference type="SAM" id="Phobius"/>
    </source>
</evidence>
<dbReference type="Pfam" id="PF07690">
    <property type="entry name" value="MFS_1"/>
    <property type="match status" value="1"/>
</dbReference>
<gene>
    <name evidence="9" type="ORF">EUX98_g8965</name>
</gene>
<accession>A0A4S4M6E5</accession>
<dbReference type="PROSITE" id="PS50850">
    <property type="entry name" value="MFS"/>
    <property type="match status" value="1"/>
</dbReference>
<dbReference type="GO" id="GO:0022857">
    <property type="term" value="F:transmembrane transporter activity"/>
    <property type="evidence" value="ECO:0007669"/>
    <property type="project" value="InterPro"/>
</dbReference>
<dbReference type="Proteomes" id="UP000308730">
    <property type="component" value="Unassembled WGS sequence"/>
</dbReference>
<proteinExistence type="predicted"/>
<organism evidence="9 10">
    <name type="scientific">Antrodiella citrinella</name>
    <dbReference type="NCBI Taxonomy" id="2447956"/>
    <lineage>
        <taxon>Eukaryota</taxon>
        <taxon>Fungi</taxon>
        <taxon>Dikarya</taxon>
        <taxon>Basidiomycota</taxon>
        <taxon>Agaricomycotina</taxon>
        <taxon>Agaricomycetes</taxon>
        <taxon>Polyporales</taxon>
        <taxon>Steccherinaceae</taxon>
        <taxon>Antrodiella</taxon>
    </lineage>
</organism>
<feature type="transmembrane region" description="Helical" evidence="7">
    <location>
        <begin position="96"/>
        <end position="114"/>
    </location>
</feature>
<dbReference type="SUPFAM" id="SSF103473">
    <property type="entry name" value="MFS general substrate transporter"/>
    <property type="match status" value="1"/>
</dbReference>
<dbReference type="AlphaFoldDB" id="A0A4S4M6E5"/>
<evidence type="ECO:0000256" key="1">
    <source>
        <dbReference type="ARBA" id="ARBA00004141"/>
    </source>
</evidence>
<feature type="transmembrane region" description="Helical" evidence="7">
    <location>
        <begin position="313"/>
        <end position="335"/>
    </location>
</feature>
<evidence type="ECO:0000313" key="10">
    <source>
        <dbReference type="Proteomes" id="UP000308730"/>
    </source>
</evidence>
<dbReference type="PANTHER" id="PTHR23504">
    <property type="entry name" value="MAJOR FACILITATOR SUPERFAMILY DOMAIN-CONTAINING PROTEIN 10"/>
    <property type="match status" value="1"/>
</dbReference>
<keyword evidence="5 7" id="KW-0472">Membrane</keyword>
<dbReference type="InterPro" id="IPR020846">
    <property type="entry name" value="MFS_dom"/>
</dbReference>
<feature type="transmembrane region" description="Helical" evidence="7">
    <location>
        <begin position="156"/>
        <end position="180"/>
    </location>
</feature>
<dbReference type="PANTHER" id="PTHR23504:SF15">
    <property type="entry name" value="MAJOR FACILITATOR SUPERFAMILY (MFS) PROFILE DOMAIN-CONTAINING PROTEIN"/>
    <property type="match status" value="1"/>
</dbReference>
<feature type="transmembrane region" description="Helical" evidence="7">
    <location>
        <begin position="457"/>
        <end position="476"/>
    </location>
</feature>
<evidence type="ECO:0000256" key="2">
    <source>
        <dbReference type="ARBA" id="ARBA00022448"/>
    </source>
</evidence>
<feature type="transmembrane region" description="Helical" evidence="7">
    <location>
        <begin position="356"/>
        <end position="373"/>
    </location>
</feature>
<dbReference type="InterPro" id="IPR011701">
    <property type="entry name" value="MFS"/>
</dbReference>
<feature type="transmembrane region" description="Helical" evidence="7">
    <location>
        <begin position="120"/>
        <end position="144"/>
    </location>
</feature>
<evidence type="ECO:0000256" key="5">
    <source>
        <dbReference type="ARBA" id="ARBA00023136"/>
    </source>
</evidence>